<dbReference type="PANTHER" id="PTHR48103">
    <property type="entry name" value="MIDASIN-RELATED"/>
    <property type="match status" value="1"/>
</dbReference>
<keyword evidence="7" id="KW-1185">Reference proteome</keyword>
<feature type="domain" description="ATPase dynein-related AAA" evidence="3">
    <location>
        <begin position="134"/>
        <end position="222"/>
    </location>
</feature>
<dbReference type="RefSeq" id="XP_009021076.1">
    <property type="nucleotide sequence ID" value="XM_009022828.1"/>
</dbReference>
<reference evidence="5 7" key="2">
    <citation type="journal article" date="2013" name="Nature">
        <title>Insights into bilaterian evolution from three spiralian genomes.</title>
        <authorList>
            <person name="Simakov O."/>
            <person name="Marletaz F."/>
            <person name="Cho S.J."/>
            <person name="Edsinger-Gonzales E."/>
            <person name="Havlak P."/>
            <person name="Hellsten U."/>
            <person name="Kuo D.H."/>
            <person name="Larsson T."/>
            <person name="Lv J."/>
            <person name="Arendt D."/>
            <person name="Savage R."/>
            <person name="Osoegawa K."/>
            <person name="de Jong P."/>
            <person name="Grimwood J."/>
            <person name="Chapman J.A."/>
            <person name="Shapiro H."/>
            <person name="Aerts A."/>
            <person name="Otillar R.P."/>
            <person name="Terry A.Y."/>
            <person name="Boore J.L."/>
            <person name="Grigoriev I.V."/>
            <person name="Lindberg D.R."/>
            <person name="Seaver E.C."/>
            <person name="Weisblat D.A."/>
            <person name="Putnam N.H."/>
            <person name="Rokhsar D.S."/>
        </authorList>
    </citation>
    <scope>NUCLEOTIDE SEQUENCE</scope>
</reference>
<protein>
    <recommendedName>
        <fullName evidence="8">ATPase dynein-related AAA domain-containing protein</fullName>
    </recommendedName>
</protein>
<dbReference type="InterPro" id="IPR041190">
    <property type="entry name" value="Midasin_AAA_lid_5"/>
</dbReference>
<feature type="domain" description="Midasin AAA lid" evidence="4">
    <location>
        <begin position="237"/>
        <end position="315"/>
    </location>
</feature>
<dbReference type="HOGENOM" id="CLU_862143_0_0_1"/>
<organism evidence="6 7">
    <name type="scientific">Helobdella robusta</name>
    <name type="common">Californian leech</name>
    <dbReference type="NCBI Taxonomy" id="6412"/>
    <lineage>
        <taxon>Eukaryota</taxon>
        <taxon>Metazoa</taxon>
        <taxon>Spiralia</taxon>
        <taxon>Lophotrochozoa</taxon>
        <taxon>Annelida</taxon>
        <taxon>Clitellata</taxon>
        <taxon>Hirudinea</taxon>
        <taxon>Rhynchobdellida</taxon>
        <taxon>Glossiphoniidae</taxon>
        <taxon>Helobdella</taxon>
    </lineage>
</organism>
<evidence type="ECO:0000259" key="3">
    <source>
        <dbReference type="Pfam" id="PF07728"/>
    </source>
</evidence>
<name>T1G4T4_HELRO</name>
<dbReference type="OrthoDB" id="422220at2759"/>
<dbReference type="EnsemblMetazoa" id="HelroT82540">
    <property type="protein sequence ID" value="HelroP82540"/>
    <property type="gene ID" value="HelroG82540"/>
</dbReference>
<keyword evidence="2" id="KW-0067">ATP-binding</keyword>
<gene>
    <name evidence="6" type="primary">20216082</name>
    <name evidence="5" type="ORF">HELRODRAFT_82540</name>
</gene>
<reference evidence="7" key="1">
    <citation type="submission" date="2012-12" db="EMBL/GenBank/DDBJ databases">
        <authorList>
            <person name="Hellsten U."/>
            <person name="Grimwood J."/>
            <person name="Chapman J.A."/>
            <person name="Shapiro H."/>
            <person name="Aerts A."/>
            <person name="Otillar R.P."/>
            <person name="Terry A.Y."/>
            <person name="Boore J.L."/>
            <person name="Simakov O."/>
            <person name="Marletaz F."/>
            <person name="Cho S.-J."/>
            <person name="Edsinger-Gonzales E."/>
            <person name="Havlak P."/>
            <person name="Kuo D.-H."/>
            <person name="Larsson T."/>
            <person name="Lv J."/>
            <person name="Arendt D."/>
            <person name="Savage R."/>
            <person name="Osoegawa K."/>
            <person name="de Jong P."/>
            <person name="Lindberg D.R."/>
            <person name="Seaver E.C."/>
            <person name="Weisblat D.A."/>
            <person name="Putnam N.H."/>
            <person name="Grigoriev I.V."/>
            <person name="Rokhsar D.S."/>
        </authorList>
    </citation>
    <scope>NUCLEOTIDE SEQUENCE</scope>
</reference>
<dbReference type="GeneID" id="20216082"/>
<dbReference type="Gene3D" id="3.40.50.300">
    <property type="entry name" value="P-loop containing nucleotide triphosphate hydrolases"/>
    <property type="match status" value="1"/>
</dbReference>
<dbReference type="Proteomes" id="UP000015101">
    <property type="component" value="Unassembled WGS sequence"/>
</dbReference>
<evidence type="ECO:0008006" key="8">
    <source>
        <dbReference type="Google" id="ProtNLM"/>
    </source>
</evidence>
<dbReference type="Pfam" id="PF07728">
    <property type="entry name" value="AAA_5"/>
    <property type="match status" value="1"/>
</dbReference>
<dbReference type="GO" id="GO:0016887">
    <property type="term" value="F:ATP hydrolysis activity"/>
    <property type="evidence" value="ECO:0007669"/>
    <property type="project" value="InterPro"/>
</dbReference>
<evidence type="ECO:0000256" key="1">
    <source>
        <dbReference type="ARBA" id="ARBA00022741"/>
    </source>
</evidence>
<evidence type="ECO:0000313" key="5">
    <source>
        <dbReference type="EMBL" id="ESO00905.1"/>
    </source>
</evidence>
<evidence type="ECO:0000313" key="7">
    <source>
        <dbReference type="Proteomes" id="UP000015101"/>
    </source>
</evidence>
<dbReference type="EMBL" id="KB096864">
    <property type="protein sequence ID" value="ESO00905.1"/>
    <property type="molecule type" value="Genomic_DNA"/>
</dbReference>
<dbReference type="InParanoid" id="T1G4T4"/>
<dbReference type="SUPFAM" id="SSF52540">
    <property type="entry name" value="P-loop containing nucleoside triphosphate hydrolases"/>
    <property type="match status" value="1"/>
</dbReference>
<keyword evidence="1" id="KW-0547">Nucleotide-binding</keyword>
<dbReference type="eggNOG" id="KOG1808">
    <property type="taxonomic scope" value="Eukaryota"/>
</dbReference>
<evidence type="ECO:0000313" key="6">
    <source>
        <dbReference type="EnsemblMetazoa" id="HelroP82540"/>
    </source>
</evidence>
<reference evidence="6" key="3">
    <citation type="submission" date="2015-06" db="UniProtKB">
        <authorList>
            <consortium name="EnsemblMetazoa"/>
        </authorList>
    </citation>
    <scope>IDENTIFICATION</scope>
</reference>
<evidence type="ECO:0000259" key="4">
    <source>
        <dbReference type="Pfam" id="PF17865"/>
    </source>
</evidence>
<dbReference type="GO" id="GO:0005524">
    <property type="term" value="F:ATP binding"/>
    <property type="evidence" value="ECO:0007669"/>
    <property type="project" value="UniProtKB-KW"/>
</dbReference>
<dbReference type="InterPro" id="IPR011704">
    <property type="entry name" value="ATPase_dyneun-rel_AAA"/>
</dbReference>
<dbReference type="KEGG" id="hro:HELRODRAFT_82540"/>
<dbReference type="EMBL" id="AMQM01005256">
    <property type="status" value="NOT_ANNOTATED_CDS"/>
    <property type="molecule type" value="Genomic_DNA"/>
</dbReference>
<dbReference type="InterPro" id="IPR027417">
    <property type="entry name" value="P-loop_NTPase"/>
</dbReference>
<dbReference type="STRING" id="6412.T1G4T4"/>
<sequence>SSTQAEHRCLRYMPEIVLAENILKVGRFELSRSPRVKLFSDRYKPVDLKVTMKAYVDQFMAVFLGTYKEEENTQFIAHVQDYFKKRNWNVVLELTKKPLIAALNKPQCKLRSDWLKIQERFDQLAILIQKVDNAPAFSFVQGTLVEAILKGEWVLLDEINLATHETLECLGGLLDSKSGSVVLTDRGDIEPIVRHADFRIFACMNPAVDVGKKELSVGIRNRWFTEFYVDELTSPRDLTILVNEYLQGSVSLSVMEGIVKFYGEIRRRARVQLTDGVGNKPYFSMRTLCRALRLAGKIDFGGKMKSIYEVIGPFFLRNERMEE</sequence>
<accession>T1G4T4</accession>
<evidence type="ECO:0000256" key="2">
    <source>
        <dbReference type="ARBA" id="ARBA00022840"/>
    </source>
</evidence>
<dbReference type="PANTHER" id="PTHR48103:SF2">
    <property type="entry name" value="MIDASIN"/>
    <property type="match status" value="1"/>
</dbReference>
<proteinExistence type="predicted"/>
<dbReference type="CTD" id="20216082"/>
<dbReference type="AlphaFoldDB" id="T1G4T4"/>
<dbReference type="Pfam" id="PF17865">
    <property type="entry name" value="AAA_lid_5"/>
    <property type="match status" value="1"/>
</dbReference>